<comment type="subcellular location">
    <subcellularLocation>
        <location evidence="1">Secreted</location>
        <location evidence="1">Extracellular space</location>
        <location evidence="1">Extracellular matrix</location>
    </subcellularLocation>
</comment>
<dbReference type="InterPro" id="IPR049883">
    <property type="entry name" value="NOTCH1_EGF-like"/>
</dbReference>
<evidence type="ECO:0000256" key="4">
    <source>
        <dbReference type="ARBA" id="ARBA00022530"/>
    </source>
</evidence>
<keyword evidence="3" id="KW-0964">Secreted</keyword>
<name>A0ABP0VIM0_9BRYO</name>
<feature type="disulfide bond" evidence="10">
    <location>
        <begin position="184"/>
        <end position="194"/>
    </location>
</feature>
<evidence type="ECO:0000256" key="9">
    <source>
        <dbReference type="ARBA" id="ARBA00023180"/>
    </source>
</evidence>
<evidence type="ECO:0000256" key="11">
    <source>
        <dbReference type="SAM" id="MobiDB-lite"/>
    </source>
</evidence>
<evidence type="ECO:0000313" key="13">
    <source>
        <dbReference type="EMBL" id="CAK9254258.1"/>
    </source>
</evidence>
<dbReference type="InterPro" id="IPR000742">
    <property type="entry name" value="EGF"/>
</dbReference>
<dbReference type="Pfam" id="PF12662">
    <property type="entry name" value="cEGF"/>
    <property type="match status" value="1"/>
</dbReference>
<dbReference type="Pfam" id="PF07645">
    <property type="entry name" value="EGF_CA"/>
    <property type="match status" value="3"/>
</dbReference>
<dbReference type="SUPFAM" id="SSF57184">
    <property type="entry name" value="Growth factor receptor domain"/>
    <property type="match status" value="1"/>
</dbReference>
<reference evidence="13" key="1">
    <citation type="submission" date="2024-02" db="EMBL/GenBank/DDBJ databases">
        <authorList>
            <consortium name="ELIXIR-Norway"/>
            <consortium name="Elixir Norway"/>
        </authorList>
    </citation>
    <scope>NUCLEOTIDE SEQUENCE</scope>
</reference>
<keyword evidence="8 10" id="KW-1015">Disulfide bond</keyword>
<feature type="compositionally biased region" description="Low complexity" evidence="11">
    <location>
        <begin position="35"/>
        <end position="59"/>
    </location>
</feature>
<evidence type="ECO:0000256" key="8">
    <source>
        <dbReference type="ARBA" id="ARBA00023157"/>
    </source>
</evidence>
<keyword evidence="4" id="KW-0272">Extracellular matrix</keyword>
<keyword evidence="9" id="KW-0325">Glycoprotein</keyword>
<dbReference type="Gene3D" id="2.10.25.10">
    <property type="entry name" value="Laminin"/>
    <property type="match status" value="5"/>
</dbReference>
<dbReference type="InterPro" id="IPR051145">
    <property type="entry name" value="GAS-SHBG-PROS"/>
</dbReference>
<keyword evidence="6" id="KW-0677">Repeat</keyword>
<feature type="compositionally biased region" description="Polar residues" evidence="11">
    <location>
        <begin position="18"/>
        <end position="28"/>
    </location>
</feature>
<dbReference type="PROSITE" id="PS00010">
    <property type="entry name" value="ASX_HYDROXYL"/>
    <property type="match status" value="4"/>
</dbReference>
<dbReference type="PANTHER" id="PTHR24040">
    <property type="entry name" value="LAMININ G-LIKE DOMAIN-CONTAINING PROTEIN"/>
    <property type="match status" value="1"/>
</dbReference>
<keyword evidence="5 10" id="KW-0245">EGF-like domain</keyword>
<dbReference type="EMBL" id="CAXAQS010001002">
    <property type="protein sequence ID" value="CAK9254258.1"/>
    <property type="molecule type" value="Genomic_DNA"/>
</dbReference>
<evidence type="ECO:0000256" key="10">
    <source>
        <dbReference type="PROSITE-ProRule" id="PRU00076"/>
    </source>
</evidence>
<dbReference type="SMART" id="SM00179">
    <property type="entry name" value="EGF_CA"/>
    <property type="match status" value="5"/>
</dbReference>
<dbReference type="SUPFAM" id="SSF57196">
    <property type="entry name" value="EGF/Laminin"/>
    <property type="match status" value="1"/>
</dbReference>
<comment type="similarity">
    <text evidence="2">Belongs to the fibulin family.</text>
</comment>
<comment type="caution">
    <text evidence="10">Lacks conserved residue(s) required for the propagation of feature annotation.</text>
</comment>
<evidence type="ECO:0000313" key="14">
    <source>
        <dbReference type="Proteomes" id="UP001497444"/>
    </source>
</evidence>
<evidence type="ECO:0000259" key="12">
    <source>
        <dbReference type="PROSITE" id="PS50026"/>
    </source>
</evidence>
<dbReference type="SMART" id="SM00181">
    <property type="entry name" value="EGF"/>
    <property type="match status" value="5"/>
</dbReference>
<evidence type="ECO:0000256" key="7">
    <source>
        <dbReference type="ARBA" id="ARBA00022837"/>
    </source>
</evidence>
<feature type="domain" description="EGF-like" evidence="12">
    <location>
        <begin position="135"/>
        <end position="179"/>
    </location>
</feature>
<feature type="compositionally biased region" description="Low complexity" evidence="11">
    <location>
        <begin position="1"/>
        <end position="16"/>
    </location>
</feature>
<feature type="domain" description="EGF-like" evidence="12">
    <location>
        <begin position="180"/>
        <end position="219"/>
    </location>
</feature>
<evidence type="ECO:0000256" key="1">
    <source>
        <dbReference type="ARBA" id="ARBA00004498"/>
    </source>
</evidence>
<feature type="domain" description="EGF-like" evidence="12">
    <location>
        <begin position="93"/>
        <end position="134"/>
    </location>
</feature>
<proteinExistence type="inferred from homology"/>
<keyword evidence="7" id="KW-0106">Calcium</keyword>
<dbReference type="PROSITE" id="PS01186">
    <property type="entry name" value="EGF_2"/>
    <property type="match status" value="4"/>
</dbReference>
<evidence type="ECO:0000256" key="3">
    <source>
        <dbReference type="ARBA" id="ARBA00022525"/>
    </source>
</evidence>
<gene>
    <name evidence="13" type="ORF">CSSPJE1EN1_LOCUS29636</name>
</gene>
<accession>A0ABP0VIM0</accession>
<dbReference type="InterPro" id="IPR018097">
    <property type="entry name" value="EGF_Ca-bd_CS"/>
</dbReference>
<feature type="non-terminal residue" evidence="13">
    <location>
        <position position="1"/>
    </location>
</feature>
<keyword evidence="14" id="KW-1185">Reference proteome</keyword>
<feature type="region of interest" description="Disordered" evidence="11">
    <location>
        <begin position="1"/>
        <end position="59"/>
    </location>
</feature>
<evidence type="ECO:0000256" key="6">
    <source>
        <dbReference type="ARBA" id="ARBA00022737"/>
    </source>
</evidence>
<dbReference type="PROSITE" id="PS01187">
    <property type="entry name" value="EGF_CA"/>
    <property type="match status" value="2"/>
</dbReference>
<dbReference type="InterPro" id="IPR026823">
    <property type="entry name" value="cEGF"/>
</dbReference>
<sequence>TGTSSGVRRGTSSVVRIGTSSEVRSGASSGARIGTSSEARSGASSEARSGTSSEARSGASNEVRSGASCRAGFKRNRWSNECEDVNECNVCEDVDECALNTHKCRGLQVCKNRPGKYLCECPNGYTLNQNSECEDIDECARYGSSICSPDNSLCRNTLGSYECQCKPGYEKDGSGRFCRDINECETPNICAHKCFNTLGSYQCVCETGYKLGEDNSSCVDIDECSEFLKKTNVSDNSYLCRGNCRNIPGSFQCSCPNGYRLRDDKRTCQDINECEETNECRGDEEICLNTKGSYKCNRVVCPSAMATCTDKSCIDEDLKQPLAYSYNYLTFASNLTIPSTGYLELFKMRGPVLSVTKVQFDFKLTSVRIGAYGITPATKDYFHLRRTAYNEAMISLVKPIQGPQDIELELELKLYNGGLFGGSTKAILFLYVSKYSF</sequence>
<dbReference type="PROSITE" id="PS50026">
    <property type="entry name" value="EGF_3"/>
    <property type="match status" value="3"/>
</dbReference>
<dbReference type="InterPro" id="IPR055088">
    <property type="entry name" value="Fibulin_C"/>
</dbReference>
<organism evidence="13 14">
    <name type="scientific">Sphagnum jensenii</name>
    <dbReference type="NCBI Taxonomy" id="128206"/>
    <lineage>
        <taxon>Eukaryota</taxon>
        <taxon>Viridiplantae</taxon>
        <taxon>Streptophyta</taxon>
        <taxon>Embryophyta</taxon>
        <taxon>Bryophyta</taxon>
        <taxon>Sphagnophytina</taxon>
        <taxon>Sphagnopsida</taxon>
        <taxon>Sphagnales</taxon>
        <taxon>Sphagnaceae</taxon>
        <taxon>Sphagnum</taxon>
    </lineage>
</organism>
<dbReference type="Proteomes" id="UP001497444">
    <property type="component" value="Unassembled WGS sequence"/>
</dbReference>
<dbReference type="CDD" id="cd00054">
    <property type="entry name" value="EGF_CA"/>
    <property type="match status" value="3"/>
</dbReference>
<protein>
    <recommendedName>
        <fullName evidence="12">EGF-like domain-containing protein</fullName>
    </recommendedName>
</protein>
<evidence type="ECO:0000256" key="2">
    <source>
        <dbReference type="ARBA" id="ARBA00006127"/>
    </source>
</evidence>
<dbReference type="InterPro" id="IPR000152">
    <property type="entry name" value="EGF-type_Asp/Asn_hydroxyl_site"/>
</dbReference>
<comment type="caution">
    <text evidence="13">The sequence shown here is derived from an EMBL/GenBank/DDBJ whole genome shotgun (WGS) entry which is preliminary data.</text>
</comment>
<dbReference type="InterPro" id="IPR009030">
    <property type="entry name" value="Growth_fac_rcpt_cys_sf"/>
</dbReference>
<dbReference type="Pfam" id="PF22914">
    <property type="entry name" value="Fibulin_C"/>
    <property type="match status" value="1"/>
</dbReference>
<evidence type="ECO:0000256" key="5">
    <source>
        <dbReference type="ARBA" id="ARBA00022536"/>
    </source>
</evidence>
<dbReference type="PANTHER" id="PTHR24040:SF13">
    <property type="entry name" value="FIBROPELLIN-1"/>
    <property type="match status" value="1"/>
</dbReference>
<dbReference type="InterPro" id="IPR001881">
    <property type="entry name" value="EGF-like_Ca-bd_dom"/>
</dbReference>